<reference evidence="2 3" key="1">
    <citation type="submission" date="2019-10" db="EMBL/GenBank/DDBJ databases">
        <title>Draft Genome Assembly of Rhodococcus zopfii DSM44189.</title>
        <authorList>
            <person name="Sutton J.M."/>
            <person name="Akob D.M."/>
            <person name="Bushman T.J."/>
        </authorList>
    </citation>
    <scope>NUCLEOTIDE SEQUENCE [LARGE SCALE GENOMIC DNA]</scope>
    <source>
        <strain evidence="2 3">DSM 44189</strain>
    </source>
</reference>
<dbReference type="EMBL" id="WBMO01000001">
    <property type="protein sequence ID" value="MDV2475346.1"/>
    <property type="molecule type" value="Genomic_DNA"/>
</dbReference>
<keyword evidence="1" id="KW-0472">Membrane</keyword>
<accession>A0ABU3WMZ0</accession>
<feature type="transmembrane region" description="Helical" evidence="1">
    <location>
        <begin position="21"/>
        <end position="38"/>
    </location>
</feature>
<dbReference type="RefSeq" id="WP_072813124.1">
    <property type="nucleotide sequence ID" value="NZ_JAHWLX010000009.1"/>
</dbReference>
<feature type="transmembrane region" description="Helical" evidence="1">
    <location>
        <begin position="44"/>
        <end position="63"/>
    </location>
</feature>
<gene>
    <name evidence="2" type="ORF">F8M49_07820</name>
</gene>
<name>A0ABU3WMZ0_9NOCA</name>
<organism evidence="2 3">
    <name type="scientific">Rhodococcus zopfii</name>
    <dbReference type="NCBI Taxonomy" id="43772"/>
    <lineage>
        <taxon>Bacteria</taxon>
        <taxon>Bacillati</taxon>
        <taxon>Actinomycetota</taxon>
        <taxon>Actinomycetes</taxon>
        <taxon>Mycobacteriales</taxon>
        <taxon>Nocardiaceae</taxon>
        <taxon>Rhodococcus</taxon>
    </lineage>
</organism>
<comment type="caution">
    <text evidence="2">The sequence shown here is derived from an EMBL/GenBank/DDBJ whole genome shotgun (WGS) entry which is preliminary data.</text>
</comment>
<protein>
    <submittedName>
        <fullName evidence="2">Uncharacterized protein</fullName>
    </submittedName>
</protein>
<evidence type="ECO:0000313" key="2">
    <source>
        <dbReference type="EMBL" id="MDV2475346.1"/>
    </source>
</evidence>
<evidence type="ECO:0000256" key="1">
    <source>
        <dbReference type="SAM" id="Phobius"/>
    </source>
</evidence>
<evidence type="ECO:0000313" key="3">
    <source>
        <dbReference type="Proteomes" id="UP001275440"/>
    </source>
</evidence>
<sequence>MTTARNHAQPLERSISRGRHVAGTVGVAALIVGVSVGALTGSVLLGLVFGVVTVVCVLLAEVMI</sequence>
<dbReference type="Proteomes" id="UP001275440">
    <property type="component" value="Unassembled WGS sequence"/>
</dbReference>
<keyword evidence="3" id="KW-1185">Reference proteome</keyword>
<proteinExistence type="predicted"/>
<keyword evidence="1" id="KW-0812">Transmembrane</keyword>
<keyword evidence="1" id="KW-1133">Transmembrane helix</keyword>